<feature type="transmembrane region" description="Helical" evidence="8">
    <location>
        <begin position="279"/>
        <end position="297"/>
    </location>
</feature>
<dbReference type="GO" id="GO:0008519">
    <property type="term" value="F:ammonium channel activity"/>
    <property type="evidence" value="ECO:0007669"/>
    <property type="project" value="InterPro"/>
</dbReference>
<dbReference type="InterPro" id="IPR018047">
    <property type="entry name" value="Ammonium_transpt_CS"/>
</dbReference>
<feature type="transmembrane region" description="Helical" evidence="8">
    <location>
        <begin position="51"/>
        <end position="70"/>
    </location>
</feature>
<feature type="transmembrane region" description="Helical" evidence="8">
    <location>
        <begin position="176"/>
        <end position="198"/>
    </location>
</feature>
<evidence type="ECO:0000256" key="6">
    <source>
        <dbReference type="ARBA" id="ARBA00023136"/>
    </source>
</evidence>
<feature type="transmembrane region" description="Helical" evidence="8">
    <location>
        <begin position="250"/>
        <end position="272"/>
    </location>
</feature>
<organism evidence="10 11">
    <name type="scientific">Amphritea japonica ATCC BAA-1530</name>
    <dbReference type="NCBI Taxonomy" id="1278309"/>
    <lineage>
        <taxon>Bacteria</taxon>
        <taxon>Pseudomonadati</taxon>
        <taxon>Pseudomonadota</taxon>
        <taxon>Gammaproteobacteria</taxon>
        <taxon>Oceanospirillales</taxon>
        <taxon>Oceanospirillaceae</taxon>
        <taxon>Amphritea</taxon>
    </lineage>
</organism>
<dbReference type="Pfam" id="PF00909">
    <property type="entry name" value="Ammonium_transp"/>
    <property type="match status" value="1"/>
</dbReference>
<comment type="similarity">
    <text evidence="2">Belongs to the ammonia transporter channel (TC 1.A.11.2) family.</text>
</comment>
<comment type="subcellular location">
    <subcellularLocation>
        <location evidence="1">Membrane</location>
        <topology evidence="1">Multi-pass membrane protein</topology>
    </subcellularLocation>
</comment>
<feature type="transmembrane region" description="Helical" evidence="8">
    <location>
        <begin position="303"/>
        <end position="322"/>
    </location>
</feature>
<dbReference type="OrthoDB" id="9814202at2"/>
<feature type="transmembrane region" description="Helical" evidence="8">
    <location>
        <begin position="15"/>
        <end position="39"/>
    </location>
</feature>
<feature type="transmembrane region" description="Helical" evidence="8">
    <location>
        <begin position="334"/>
        <end position="352"/>
    </location>
</feature>
<feature type="transmembrane region" description="Helical" evidence="8">
    <location>
        <begin position="210"/>
        <end position="230"/>
    </location>
</feature>
<dbReference type="PROSITE" id="PS01219">
    <property type="entry name" value="AMMONIUM_TRANSP"/>
    <property type="match status" value="1"/>
</dbReference>
<evidence type="ECO:0000313" key="11">
    <source>
        <dbReference type="Proteomes" id="UP000595663"/>
    </source>
</evidence>
<evidence type="ECO:0000256" key="2">
    <source>
        <dbReference type="ARBA" id="ARBA00005887"/>
    </source>
</evidence>
<keyword evidence="5 8" id="KW-1133">Transmembrane helix</keyword>
<dbReference type="AlphaFoldDB" id="A0A7R6PJP7"/>
<evidence type="ECO:0000313" key="10">
    <source>
        <dbReference type="EMBL" id="BBB24763.1"/>
    </source>
</evidence>
<feature type="transmembrane region" description="Helical" evidence="8">
    <location>
        <begin position="134"/>
        <end position="156"/>
    </location>
</feature>
<keyword evidence="4 8" id="KW-0812">Transmembrane</keyword>
<dbReference type="RefSeq" id="WP_019621065.1">
    <property type="nucleotide sequence ID" value="NZ_AP014545.1"/>
</dbReference>
<evidence type="ECO:0000256" key="4">
    <source>
        <dbReference type="ARBA" id="ARBA00022692"/>
    </source>
</evidence>
<dbReference type="PANTHER" id="PTHR11730">
    <property type="entry name" value="AMMONIUM TRANSPORTER"/>
    <property type="match status" value="1"/>
</dbReference>
<evidence type="ECO:0000256" key="5">
    <source>
        <dbReference type="ARBA" id="ARBA00022989"/>
    </source>
</evidence>
<evidence type="ECO:0000256" key="7">
    <source>
        <dbReference type="ARBA" id="ARBA00023177"/>
    </source>
</evidence>
<feature type="transmembrane region" description="Helical" evidence="8">
    <location>
        <begin position="364"/>
        <end position="385"/>
    </location>
</feature>
<evidence type="ECO:0000256" key="1">
    <source>
        <dbReference type="ARBA" id="ARBA00004141"/>
    </source>
</evidence>
<dbReference type="SUPFAM" id="SSF111352">
    <property type="entry name" value="Ammonium transporter"/>
    <property type="match status" value="1"/>
</dbReference>
<feature type="transmembrane region" description="Helical" evidence="8">
    <location>
        <begin position="109"/>
        <end position="127"/>
    </location>
</feature>
<keyword evidence="6 8" id="KW-0472">Membrane</keyword>
<accession>A0A7R6PJP7</accession>
<dbReference type="PANTHER" id="PTHR11730:SF62">
    <property type="entry name" value="AMMONIUM TRANSPORTER SLL1017-RELATED"/>
    <property type="match status" value="1"/>
</dbReference>
<evidence type="ECO:0000256" key="8">
    <source>
        <dbReference type="SAM" id="Phobius"/>
    </source>
</evidence>
<dbReference type="GO" id="GO:0016020">
    <property type="term" value="C:membrane"/>
    <property type="evidence" value="ECO:0007669"/>
    <property type="project" value="UniProtKB-SubCell"/>
</dbReference>
<proteinExistence type="inferred from homology"/>
<gene>
    <name evidence="10" type="ORF">AMJAP_0164</name>
</gene>
<feature type="domain" description="Ammonium transporter AmtB-like" evidence="9">
    <location>
        <begin position="17"/>
        <end position="412"/>
    </location>
</feature>
<dbReference type="EMBL" id="AP014545">
    <property type="protein sequence ID" value="BBB24763.1"/>
    <property type="molecule type" value="Genomic_DNA"/>
</dbReference>
<reference evidence="10 11" key="1">
    <citation type="journal article" date="2008" name="Int. J. Syst. Evol. Microbiol.">
        <title>Amphritea japonica sp. nov. and Amphritea balenae sp. nov., isolated from the sediment adjacent to sperm whale carcasses off Kagoshima, Japan.</title>
        <authorList>
            <person name="Miyazaki M."/>
            <person name="Nogi Y."/>
            <person name="Fujiwara Y."/>
            <person name="Kawato M."/>
            <person name="Nagahama T."/>
            <person name="Kubokawa K."/>
            <person name="Horikoshi K."/>
        </authorList>
    </citation>
    <scope>NUCLEOTIDE SEQUENCE [LARGE SCALE GENOMIC DNA]</scope>
    <source>
        <strain evidence="10 11">ATCC BAA-1530</strain>
    </source>
</reference>
<keyword evidence="3" id="KW-0813">Transport</keyword>
<dbReference type="Gene3D" id="1.10.3430.10">
    <property type="entry name" value="Ammonium transporter AmtB like domains"/>
    <property type="match status" value="1"/>
</dbReference>
<name>A0A7R6PJP7_9GAMM</name>
<protein>
    <submittedName>
        <fullName evidence="10">Ammonium transporter, Amt family</fullName>
    </submittedName>
</protein>
<dbReference type="InterPro" id="IPR024041">
    <property type="entry name" value="NH4_transpt_AmtB-like_dom"/>
</dbReference>
<sequence>MENQIFELQYAMDTFYFLVCGALVMWMAAGFAMLEAGLVRSKNTTEILTKNVALFAIACIMYLVCGYELMYGGGIFLSGIESVDVEQVLADSAEEGFNGGSVYSGASDFFFQVVFVATAMSIVSGAVAERMKLWAFLAFAVVMTGIIYPMEGAWTWNGEDVFGMYNLGDLGFSDFAGSGIVHMAGAAAALAGVLLLGARKGKYTANGVNAIPGANLPMATLGTFILWMGWFGFNGGSVLKLGDINSAHSVAMVFLNTNAAAAGGAIAALITARMLFGKADLTMLLNGALAGLVAITAEPSTPTALQATLFGAIGGILVVFAIITLDKMRIDDPVGAISVHGVCGLLGLLLVPVTNSDVSLSGQLIGAVTIFGWVFGTSLIVWSILKAVIGIRVSEEEEYEGVDIAECGMEAYPEFTSGK</sequence>
<dbReference type="InterPro" id="IPR029020">
    <property type="entry name" value="Ammonium/urea_transptr"/>
</dbReference>
<keyword evidence="11" id="KW-1185">Reference proteome</keyword>
<dbReference type="NCBIfam" id="TIGR03644">
    <property type="entry name" value="marine_trans_1"/>
    <property type="match status" value="1"/>
</dbReference>
<keyword evidence="7" id="KW-0924">Ammonia transport</keyword>
<dbReference type="InterPro" id="IPR019879">
    <property type="entry name" value="Ammonium_transptr_marine"/>
</dbReference>
<evidence type="ECO:0000256" key="3">
    <source>
        <dbReference type="ARBA" id="ARBA00022448"/>
    </source>
</evidence>
<dbReference type="KEGG" id="ajp:AMJAP_0164"/>
<evidence type="ECO:0000259" key="9">
    <source>
        <dbReference type="Pfam" id="PF00909"/>
    </source>
</evidence>
<dbReference type="GO" id="GO:0097272">
    <property type="term" value="P:ammonium homeostasis"/>
    <property type="evidence" value="ECO:0007669"/>
    <property type="project" value="TreeGrafter"/>
</dbReference>
<dbReference type="Proteomes" id="UP000595663">
    <property type="component" value="Chromosome"/>
</dbReference>